<accession>A0A7R9DKP2</accession>
<evidence type="ECO:0000313" key="1">
    <source>
        <dbReference type="EMBL" id="CAD7416510.1"/>
    </source>
</evidence>
<organism evidence="1">
    <name type="scientific">Timema poppense</name>
    <name type="common">Walking stick</name>
    <dbReference type="NCBI Taxonomy" id="170557"/>
    <lineage>
        <taxon>Eukaryota</taxon>
        <taxon>Metazoa</taxon>
        <taxon>Ecdysozoa</taxon>
        <taxon>Arthropoda</taxon>
        <taxon>Hexapoda</taxon>
        <taxon>Insecta</taxon>
        <taxon>Pterygota</taxon>
        <taxon>Neoptera</taxon>
        <taxon>Polyneoptera</taxon>
        <taxon>Phasmatodea</taxon>
        <taxon>Timematodea</taxon>
        <taxon>Timematoidea</taxon>
        <taxon>Timematidae</taxon>
        <taxon>Timema</taxon>
    </lineage>
</organism>
<proteinExistence type="predicted"/>
<reference evidence="1" key="1">
    <citation type="submission" date="2020-11" db="EMBL/GenBank/DDBJ databases">
        <authorList>
            <person name="Tran Van P."/>
        </authorList>
    </citation>
    <scope>NUCLEOTIDE SEQUENCE</scope>
</reference>
<protein>
    <submittedName>
        <fullName evidence="1">Uncharacterized protein</fullName>
    </submittedName>
</protein>
<dbReference type="AlphaFoldDB" id="A0A7R9DKP2"/>
<dbReference type="EMBL" id="OD011252">
    <property type="protein sequence ID" value="CAD7416510.1"/>
    <property type="molecule type" value="Genomic_DNA"/>
</dbReference>
<name>A0A7R9DKP2_TIMPO</name>
<gene>
    <name evidence="1" type="ORF">TPSB3V08_LOCUS11097</name>
</gene>
<sequence length="108" mass="11847">MQLAQTRVGNYEKNLSVPERDRATISSSSAVYYIARVTHFDHAATEAASTFFEHATYIGDHYRIIKSYGDKGGQSSNPGRMYTAFTTKGSKITLNYSVTMVAAAGHTT</sequence>